<dbReference type="STRING" id="180088.A0A1J8QPH4"/>
<dbReference type="EMBL" id="LVVM01005121">
    <property type="protein sequence ID" value="OJA11298.1"/>
    <property type="molecule type" value="Genomic_DNA"/>
</dbReference>
<name>A0A1J8QPH4_9AGAM</name>
<comment type="caution">
    <text evidence="2">The sequence shown here is derived from an EMBL/GenBank/DDBJ whole genome shotgun (WGS) entry which is preliminary data.</text>
</comment>
<dbReference type="OrthoDB" id="2591431at2759"/>
<sequence>MRNSPLLLFCTYIISFLSAVHAFSVTIGNPTQCDDLPVSWTGGQAPFQILVTAFDQPLHNISVPSSAFSNGKGSYSISQFPFTTGTQFLLTM</sequence>
<proteinExistence type="predicted"/>
<feature type="signal peptide" evidence="1">
    <location>
        <begin position="1"/>
        <end position="22"/>
    </location>
</feature>
<protein>
    <submittedName>
        <fullName evidence="2">Uncharacterized protein</fullName>
    </submittedName>
</protein>
<evidence type="ECO:0000313" key="3">
    <source>
        <dbReference type="Proteomes" id="UP000183567"/>
    </source>
</evidence>
<feature type="non-terminal residue" evidence="2">
    <location>
        <position position="92"/>
    </location>
</feature>
<keyword evidence="3" id="KW-1185">Reference proteome</keyword>
<evidence type="ECO:0000313" key="2">
    <source>
        <dbReference type="EMBL" id="OJA11298.1"/>
    </source>
</evidence>
<keyword evidence="1" id="KW-0732">Signal</keyword>
<organism evidence="2 3">
    <name type="scientific">Rhizopogon vesiculosus</name>
    <dbReference type="NCBI Taxonomy" id="180088"/>
    <lineage>
        <taxon>Eukaryota</taxon>
        <taxon>Fungi</taxon>
        <taxon>Dikarya</taxon>
        <taxon>Basidiomycota</taxon>
        <taxon>Agaricomycotina</taxon>
        <taxon>Agaricomycetes</taxon>
        <taxon>Agaricomycetidae</taxon>
        <taxon>Boletales</taxon>
        <taxon>Suillineae</taxon>
        <taxon>Rhizopogonaceae</taxon>
        <taxon>Rhizopogon</taxon>
    </lineage>
</organism>
<accession>A0A1J8QPH4</accession>
<feature type="chain" id="PRO_5012882341" evidence="1">
    <location>
        <begin position="23"/>
        <end position="92"/>
    </location>
</feature>
<gene>
    <name evidence="2" type="ORF">AZE42_06526</name>
</gene>
<dbReference type="Proteomes" id="UP000183567">
    <property type="component" value="Unassembled WGS sequence"/>
</dbReference>
<evidence type="ECO:0000256" key="1">
    <source>
        <dbReference type="SAM" id="SignalP"/>
    </source>
</evidence>
<reference evidence="2 3" key="1">
    <citation type="submission" date="2016-03" db="EMBL/GenBank/DDBJ databases">
        <title>Comparative genomics of the ectomycorrhizal sister species Rhizopogon vinicolor and Rhizopogon vesiculosus (Basidiomycota: Boletales) reveals a divergence of the mating type B locus.</title>
        <authorList>
            <person name="Mujic A.B."/>
            <person name="Kuo A."/>
            <person name="Tritt A."/>
            <person name="Lipzen A."/>
            <person name="Chen C."/>
            <person name="Johnson J."/>
            <person name="Sharma A."/>
            <person name="Barry K."/>
            <person name="Grigoriev I.V."/>
            <person name="Spatafora J.W."/>
        </authorList>
    </citation>
    <scope>NUCLEOTIDE SEQUENCE [LARGE SCALE GENOMIC DNA]</scope>
    <source>
        <strain evidence="2 3">AM-OR11-056</strain>
    </source>
</reference>
<dbReference type="AlphaFoldDB" id="A0A1J8QPH4"/>